<evidence type="ECO:0000256" key="7">
    <source>
        <dbReference type="SAM" id="MobiDB-lite"/>
    </source>
</evidence>
<feature type="transmembrane region" description="Helical" evidence="8">
    <location>
        <begin position="324"/>
        <end position="348"/>
    </location>
</feature>
<dbReference type="Pfam" id="PF25392">
    <property type="entry name" value="MS_channel_TM1"/>
    <property type="match status" value="1"/>
</dbReference>
<dbReference type="InterPro" id="IPR045276">
    <property type="entry name" value="YbiO_bact"/>
</dbReference>
<dbReference type="GO" id="GO:0008381">
    <property type="term" value="F:mechanosensitive monoatomic ion channel activity"/>
    <property type="evidence" value="ECO:0007669"/>
    <property type="project" value="InterPro"/>
</dbReference>
<dbReference type="Proteomes" id="UP000231259">
    <property type="component" value="Unassembled WGS sequence"/>
</dbReference>
<dbReference type="InterPro" id="IPR049142">
    <property type="entry name" value="MS_channel_1st"/>
</dbReference>
<feature type="region of interest" description="Disordered" evidence="7">
    <location>
        <begin position="789"/>
        <end position="834"/>
    </location>
</feature>
<feature type="transmembrane region" description="Helical" evidence="8">
    <location>
        <begin position="257"/>
        <end position="276"/>
    </location>
</feature>
<feature type="region of interest" description="Disordered" evidence="7">
    <location>
        <begin position="83"/>
        <end position="103"/>
    </location>
</feature>
<comment type="similarity">
    <text evidence="2">Belongs to the MscS (TC 1.A.23) family.</text>
</comment>
<feature type="domain" description="Moderate conductance mechanosensitive channel YbiO-like transmembrane helix 1" evidence="11">
    <location>
        <begin position="431"/>
        <end position="509"/>
    </location>
</feature>
<evidence type="ECO:0000313" key="13">
    <source>
        <dbReference type="Proteomes" id="UP000231259"/>
    </source>
</evidence>
<dbReference type="InterPro" id="IPR006685">
    <property type="entry name" value="MscS_channel_2nd"/>
</dbReference>
<dbReference type="GO" id="GO:0005886">
    <property type="term" value="C:plasma membrane"/>
    <property type="evidence" value="ECO:0007669"/>
    <property type="project" value="UniProtKB-SubCell"/>
</dbReference>
<evidence type="ECO:0000256" key="8">
    <source>
        <dbReference type="SAM" id="Phobius"/>
    </source>
</evidence>
<dbReference type="SUPFAM" id="SSF82861">
    <property type="entry name" value="Mechanosensitive channel protein MscS (YggB), transmembrane region"/>
    <property type="match status" value="1"/>
</dbReference>
<reference evidence="12 13" key="1">
    <citation type="submission" date="2013-09" db="EMBL/GenBank/DDBJ databases">
        <title>Genome sequencing of Phaeobacter antarcticus sp. nov. SM1211.</title>
        <authorList>
            <person name="Zhang X.-Y."/>
            <person name="Liu C."/>
            <person name="Chen X.-L."/>
            <person name="Xie B.-B."/>
            <person name="Qin Q.-L."/>
            <person name="Rong J.-C."/>
            <person name="Zhang Y.-Z."/>
        </authorList>
    </citation>
    <scope>NUCLEOTIDE SEQUENCE [LARGE SCALE GENOMIC DNA]</scope>
    <source>
        <strain evidence="12 13">SM1211</strain>
    </source>
</reference>
<feature type="domain" description="Mechanosensitive ion channel MscS" evidence="9">
    <location>
        <begin position="611"/>
        <end position="675"/>
    </location>
</feature>
<dbReference type="AlphaFoldDB" id="A0A2G8RL91"/>
<dbReference type="Gene3D" id="1.10.287.1260">
    <property type="match status" value="1"/>
</dbReference>
<dbReference type="InterPro" id="IPR010920">
    <property type="entry name" value="LSM_dom_sf"/>
</dbReference>
<evidence type="ECO:0000256" key="5">
    <source>
        <dbReference type="ARBA" id="ARBA00022989"/>
    </source>
</evidence>
<evidence type="ECO:0000259" key="11">
    <source>
        <dbReference type="Pfam" id="PF25392"/>
    </source>
</evidence>
<feature type="compositionally biased region" description="Polar residues" evidence="7">
    <location>
        <begin position="41"/>
        <end position="57"/>
    </location>
</feature>
<keyword evidence="6 8" id="KW-0472">Membrane</keyword>
<keyword evidence="5 8" id="KW-1133">Transmembrane helix</keyword>
<dbReference type="InterPro" id="IPR011014">
    <property type="entry name" value="MscS_channel_TM-2"/>
</dbReference>
<evidence type="ECO:0000259" key="10">
    <source>
        <dbReference type="Pfam" id="PF21088"/>
    </source>
</evidence>
<dbReference type="Gene3D" id="3.30.70.100">
    <property type="match status" value="1"/>
</dbReference>
<feature type="compositionally biased region" description="Low complexity" evidence="7">
    <location>
        <begin position="796"/>
        <end position="808"/>
    </location>
</feature>
<feature type="compositionally biased region" description="Acidic residues" evidence="7">
    <location>
        <begin position="824"/>
        <end position="834"/>
    </location>
</feature>
<evidence type="ECO:0000256" key="4">
    <source>
        <dbReference type="ARBA" id="ARBA00022692"/>
    </source>
</evidence>
<dbReference type="InterPro" id="IPR023408">
    <property type="entry name" value="MscS_beta-dom_sf"/>
</dbReference>
<gene>
    <name evidence="12" type="ORF">P775_01685</name>
</gene>
<feature type="transmembrane region" description="Helical" evidence="8">
    <location>
        <begin position="483"/>
        <end position="510"/>
    </location>
</feature>
<dbReference type="Pfam" id="PF21088">
    <property type="entry name" value="MS_channel_1st"/>
    <property type="match status" value="1"/>
</dbReference>
<dbReference type="PANTHER" id="PTHR30460">
    <property type="entry name" value="MODERATE CONDUCTANCE MECHANOSENSITIVE CHANNEL YBIO"/>
    <property type="match status" value="1"/>
</dbReference>
<accession>A0A2G8RL91</accession>
<evidence type="ECO:0000256" key="1">
    <source>
        <dbReference type="ARBA" id="ARBA00004651"/>
    </source>
</evidence>
<protein>
    <recommendedName>
        <fullName evidence="14">Small mechanosensitive ion channel protein MscS</fullName>
    </recommendedName>
</protein>
<name>A0A2G8RL91_9RHOB</name>
<keyword evidence="13" id="KW-1185">Reference proteome</keyword>
<organism evidence="12 13">
    <name type="scientific">Puniceibacterium antarcticum</name>
    <dbReference type="NCBI Taxonomy" id="1206336"/>
    <lineage>
        <taxon>Bacteria</taxon>
        <taxon>Pseudomonadati</taxon>
        <taxon>Pseudomonadota</taxon>
        <taxon>Alphaproteobacteria</taxon>
        <taxon>Rhodobacterales</taxon>
        <taxon>Paracoccaceae</taxon>
        <taxon>Puniceibacterium</taxon>
    </lineage>
</organism>
<dbReference type="EMBL" id="AWWI01000019">
    <property type="protein sequence ID" value="PIL21928.1"/>
    <property type="molecule type" value="Genomic_DNA"/>
</dbReference>
<feature type="compositionally biased region" description="Polar residues" evidence="7">
    <location>
        <begin position="86"/>
        <end position="101"/>
    </location>
</feature>
<feature type="transmembrane region" description="Helical" evidence="8">
    <location>
        <begin position="296"/>
        <end position="318"/>
    </location>
</feature>
<dbReference type="SUPFAM" id="SSF50182">
    <property type="entry name" value="Sm-like ribonucleoproteins"/>
    <property type="match status" value="1"/>
</dbReference>
<feature type="transmembrane region" description="Helical" evidence="8">
    <location>
        <begin position="402"/>
        <end position="419"/>
    </location>
</feature>
<evidence type="ECO:0008006" key="14">
    <source>
        <dbReference type="Google" id="ProtNLM"/>
    </source>
</evidence>
<comment type="subcellular location">
    <subcellularLocation>
        <location evidence="1">Cell membrane</location>
        <topology evidence="1">Multi-pass membrane protein</topology>
    </subcellularLocation>
</comment>
<dbReference type="InterPro" id="IPR011066">
    <property type="entry name" value="MscS_channel_C_sf"/>
</dbReference>
<feature type="transmembrane region" description="Helical" evidence="8">
    <location>
        <begin position="565"/>
        <end position="584"/>
    </location>
</feature>
<dbReference type="InterPro" id="IPR057485">
    <property type="entry name" value="YbiO-like_TM1"/>
</dbReference>
<keyword evidence="3" id="KW-1003">Cell membrane</keyword>
<dbReference type="PANTHER" id="PTHR30460:SF0">
    <property type="entry name" value="MODERATE CONDUCTANCE MECHANOSENSITIVE CHANNEL YBIO"/>
    <property type="match status" value="1"/>
</dbReference>
<dbReference type="Pfam" id="PF00924">
    <property type="entry name" value="MS_channel_2nd"/>
    <property type="match status" value="1"/>
</dbReference>
<feature type="transmembrane region" description="Helical" evidence="8">
    <location>
        <begin position="216"/>
        <end position="237"/>
    </location>
</feature>
<evidence type="ECO:0000259" key="9">
    <source>
        <dbReference type="Pfam" id="PF00924"/>
    </source>
</evidence>
<dbReference type="Gene3D" id="2.30.30.60">
    <property type="match status" value="1"/>
</dbReference>
<keyword evidence="4 8" id="KW-0812">Transmembrane</keyword>
<evidence type="ECO:0000313" key="12">
    <source>
        <dbReference type="EMBL" id="PIL21928.1"/>
    </source>
</evidence>
<feature type="region of interest" description="Disordered" evidence="7">
    <location>
        <begin position="39"/>
        <end position="58"/>
    </location>
</feature>
<feature type="transmembrane region" description="Helical" evidence="8">
    <location>
        <begin position="425"/>
        <end position="449"/>
    </location>
</feature>
<dbReference type="SUPFAM" id="SSF82689">
    <property type="entry name" value="Mechanosensitive channel protein MscS (YggB), C-terminal domain"/>
    <property type="match status" value="1"/>
</dbReference>
<evidence type="ECO:0000256" key="3">
    <source>
        <dbReference type="ARBA" id="ARBA00022475"/>
    </source>
</evidence>
<feature type="transmembrane region" description="Helical" evidence="8">
    <location>
        <begin position="522"/>
        <end position="545"/>
    </location>
</feature>
<feature type="domain" description="Mechanosensitive ion channel transmembrane helices 2/3" evidence="10">
    <location>
        <begin position="571"/>
        <end position="609"/>
    </location>
</feature>
<evidence type="ECO:0000256" key="6">
    <source>
        <dbReference type="ARBA" id="ARBA00023136"/>
    </source>
</evidence>
<feature type="transmembrane region" description="Helical" evidence="8">
    <location>
        <begin position="177"/>
        <end position="195"/>
    </location>
</feature>
<proteinExistence type="inferred from homology"/>
<evidence type="ECO:0000256" key="2">
    <source>
        <dbReference type="ARBA" id="ARBA00008017"/>
    </source>
</evidence>
<sequence>MQFSNRLSSAVVQGMLGLFMAITLLMTSPASLSAQGLLPATQATEESSAQDGATASETPADPLKALLDVLQDDTARSRLISELEKQTSASGAETPSDTSGADQGIVDTAVENATDGAGVLEDSIVSLGGKIALITQSIAETAAAQVLFTWNSLQNAGSVFNGLQGGELAVLLEAGQSLLLVIVMTVVVFLTLRALTIPLFKRLGKRSQNGSFVGNALRFAGSVLMDTLTVVIAWAIGYAVTTLALGEFGQIDFRQSLYLNAFLLVEMVKVAMRALLSPSSRGLRLIPLSNTAARKLNRLANVVVSILGYGQLLIVPIINQSVSPAAGVAVSALLSVIVLLWLIVSVVVNRARVARWLHDRIAPPTVTADTGAEGAPDSDGPDLIEEAERKIQGILGPFVRHWHWFALAYLGFMFIVVMSQPTDVVMGYLAASGKIALAVLLASAITGAISKTISSGIFLPDELNKKLPLLQPRLNQFVPRVLLLLRYFVALLVVLYIFDVIGLVGLRGWMESQIGMSMTGNVISVFLVLMVAYGLWLAMTSWVDFRLNPDYGTIPTAREKTLLSLLRNAATIAIFILTIMFCLAEIGLNIGPLLASAGVLGLAIGFGAQKLVQDIITGVFIQFENAINVGDVITVGGTTGGVEKLTVRSVSLRDVNGVFHIIPFSSVDMVSNYTRDFSYFVCDMGVAYRENVSEVKQAMLDGFDQLRSDPDQGKLITADLEWFGLNSFGDSAVVCRARIKTLPGSQWGVGRAYNEILKTIFDERGIEIPFPHQTIFFGEAKDGTTQPIRIEDAEVQQEAVAAQPAKEQPSQESQNKVNKRLATDADDEDSFDDR</sequence>
<comment type="caution">
    <text evidence="12">The sequence shown here is derived from an EMBL/GenBank/DDBJ whole genome shotgun (WGS) entry which is preliminary data.</text>
</comment>